<proteinExistence type="predicted"/>
<keyword evidence="1" id="KW-1185">Reference proteome</keyword>
<dbReference type="Proteomes" id="UP000887563">
    <property type="component" value="Unplaced"/>
</dbReference>
<sequence length="165" mass="19281">MSVIEGEERELVSVGRGVSLKSNPCFINIIEANSIIYVFVRKDVKTKFVKVTKQQDPTNFDAFIELFKRPVRVMQFNWKDPKVSDIKKNVMIRCKDEESNFGVRLTKILNSEHKEEYQSQYVRSNVCPNDEYLLMVFEDDIKVESVTRAHLYCIKVPEPELTVKL</sequence>
<protein>
    <submittedName>
        <fullName evidence="2">Uncharacterized protein</fullName>
    </submittedName>
</protein>
<name>A0A914LRQ7_MELIC</name>
<evidence type="ECO:0000313" key="1">
    <source>
        <dbReference type="Proteomes" id="UP000887563"/>
    </source>
</evidence>
<organism evidence="1 2">
    <name type="scientific">Meloidogyne incognita</name>
    <name type="common">Southern root-knot nematode worm</name>
    <name type="synonym">Oxyuris incognita</name>
    <dbReference type="NCBI Taxonomy" id="6306"/>
    <lineage>
        <taxon>Eukaryota</taxon>
        <taxon>Metazoa</taxon>
        <taxon>Ecdysozoa</taxon>
        <taxon>Nematoda</taxon>
        <taxon>Chromadorea</taxon>
        <taxon>Rhabditida</taxon>
        <taxon>Tylenchina</taxon>
        <taxon>Tylenchomorpha</taxon>
        <taxon>Tylenchoidea</taxon>
        <taxon>Meloidogynidae</taxon>
        <taxon>Meloidogyninae</taxon>
        <taxon>Meloidogyne</taxon>
        <taxon>Meloidogyne incognita group</taxon>
    </lineage>
</organism>
<accession>A0A914LRQ7</accession>
<reference evidence="2" key="1">
    <citation type="submission" date="2022-11" db="UniProtKB">
        <authorList>
            <consortium name="WormBaseParasite"/>
        </authorList>
    </citation>
    <scope>IDENTIFICATION</scope>
</reference>
<dbReference type="WBParaSite" id="Minc3s00744g16787">
    <property type="protein sequence ID" value="Minc3s00744g16787"/>
    <property type="gene ID" value="Minc3s00744g16787"/>
</dbReference>
<evidence type="ECO:0000313" key="2">
    <source>
        <dbReference type="WBParaSite" id="Minc3s00744g16787"/>
    </source>
</evidence>
<dbReference type="AlphaFoldDB" id="A0A914LRQ7"/>